<dbReference type="InterPro" id="IPR034804">
    <property type="entry name" value="SQR/QFR_C/D"/>
</dbReference>
<dbReference type="KEGG" id="teq:TEQUI_1589"/>
<evidence type="ECO:0000256" key="3">
    <source>
        <dbReference type="ARBA" id="ARBA00007244"/>
    </source>
</evidence>
<dbReference type="InterPro" id="IPR014314">
    <property type="entry name" value="Succ_DH_cytb556"/>
</dbReference>
<dbReference type="AlphaFoldDB" id="A0A654KJ78"/>
<keyword evidence="9 12" id="KW-0408">Iron</keyword>
<comment type="similarity">
    <text evidence="3">Belongs to the cytochrome b560 family.</text>
</comment>
<evidence type="ECO:0000256" key="5">
    <source>
        <dbReference type="ARBA" id="ARBA00022617"/>
    </source>
</evidence>
<feature type="transmembrane region" description="Helical" evidence="13">
    <location>
        <begin position="34"/>
        <end position="54"/>
    </location>
</feature>
<dbReference type="GO" id="GO:0005886">
    <property type="term" value="C:plasma membrane"/>
    <property type="evidence" value="ECO:0007669"/>
    <property type="project" value="TreeGrafter"/>
</dbReference>
<evidence type="ECO:0000256" key="8">
    <source>
        <dbReference type="ARBA" id="ARBA00022989"/>
    </source>
</evidence>
<evidence type="ECO:0000256" key="10">
    <source>
        <dbReference type="ARBA" id="ARBA00023136"/>
    </source>
</evidence>
<comment type="function">
    <text evidence="1">Membrane-anchoring subunit of succinate dehydrogenase (SDH).</text>
</comment>
<dbReference type="Pfam" id="PF01127">
    <property type="entry name" value="Sdh_cyt"/>
    <property type="match status" value="1"/>
</dbReference>
<dbReference type="PANTHER" id="PTHR10978:SF5">
    <property type="entry name" value="SUCCINATE DEHYDROGENASE CYTOCHROME B560 SUBUNIT, MITOCHONDRIAL"/>
    <property type="match status" value="1"/>
</dbReference>
<evidence type="ECO:0000256" key="12">
    <source>
        <dbReference type="PIRSR" id="PIRSR000178-1"/>
    </source>
</evidence>
<keyword evidence="8 13" id="KW-1133">Transmembrane helix</keyword>
<dbReference type="Proteomes" id="UP000007472">
    <property type="component" value="Chromosome"/>
</dbReference>
<evidence type="ECO:0000256" key="4">
    <source>
        <dbReference type="ARBA" id="ARBA00020076"/>
    </source>
</evidence>
<evidence type="ECO:0000256" key="6">
    <source>
        <dbReference type="ARBA" id="ARBA00022692"/>
    </source>
</evidence>
<name>A0A654KJ78_TAYEM</name>
<dbReference type="NCBIfam" id="TIGR02970">
    <property type="entry name" value="succ_dehyd_cytB"/>
    <property type="match status" value="1"/>
</dbReference>
<reference evidence="14 15" key="1">
    <citation type="journal article" date="2011" name="J. Bacteriol.">
        <title>Genome sequence of Taylorella equigenitalis MCE9, the causative agent of contagious equine metritis.</title>
        <authorList>
            <person name="Hebert L."/>
            <person name="Moumen B."/>
            <person name="Duquesne F."/>
            <person name="Breuil M.F."/>
            <person name="Laugier C."/>
            <person name="Batto J.M."/>
            <person name="Renault P."/>
            <person name="Petry S."/>
        </authorList>
    </citation>
    <scope>NUCLEOTIDE SEQUENCE [LARGE SCALE GENOMIC DNA]</scope>
    <source>
        <strain evidence="14 15">MCE9</strain>
    </source>
</reference>
<evidence type="ECO:0000256" key="11">
    <source>
        <dbReference type="ARBA" id="ARBA00025912"/>
    </source>
</evidence>
<dbReference type="InterPro" id="IPR000701">
    <property type="entry name" value="SuccDH_FuR_B_TM-su"/>
</dbReference>
<dbReference type="SUPFAM" id="SSF81343">
    <property type="entry name" value="Fumarate reductase respiratory complex transmembrane subunits"/>
    <property type="match status" value="1"/>
</dbReference>
<evidence type="ECO:0000256" key="7">
    <source>
        <dbReference type="ARBA" id="ARBA00022723"/>
    </source>
</evidence>
<dbReference type="CDD" id="cd03499">
    <property type="entry name" value="SQR_TypeC_SdhC"/>
    <property type="match status" value="1"/>
</dbReference>
<accession>A0A654KJ78</accession>
<evidence type="ECO:0000256" key="1">
    <source>
        <dbReference type="ARBA" id="ARBA00004050"/>
    </source>
</evidence>
<proteinExistence type="inferred from homology"/>
<evidence type="ECO:0000313" key="14">
    <source>
        <dbReference type="EMBL" id="ADU92501.1"/>
    </source>
</evidence>
<dbReference type="EMBL" id="CP002456">
    <property type="protein sequence ID" value="ADU92501.1"/>
    <property type="molecule type" value="Genomic_DNA"/>
</dbReference>
<sequence>MSESTQKPRREFRNIEFDKITRAYKLPLPAILSILHRVSGVLIFLSLPILIHLFRNSLSGPVMFNSLATGFSGFIIRVVCIVALWGFMHHLCAGIRFLILDLHIGMDKVSARKSAKIVFIVSLVLTFVFAIKLFGVL</sequence>
<evidence type="ECO:0000256" key="13">
    <source>
        <dbReference type="SAM" id="Phobius"/>
    </source>
</evidence>
<evidence type="ECO:0000256" key="9">
    <source>
        <dbReference type="ARBA" id="ARBA00023004"/>
    </source>
</evidence>
<dbReference type="GO" id="GO:0009055">
    <property type="term" value="F:electron transfer activity"/>
    <property type="evidence" value="ECO:0007669"/>
    <property type="project" value="InterPro"/>
</dbReference>
<comment type="subcellular location">
    <subcellularLocation>
        <location evidence="2">Membrane</location>
    </subcellularLocation>
</comment>
<dbReference type="Gene3D" id="1.20.1300.10">
    <property type="entry name" value="Fumarate reductase/succinate dehydrogenase, transmembrane subunit"/>
    <property type="match status" value="1"/>
</dbReference>
<dbReference type="PIRSF" id="PIRSF000178">
    <property type="entry name" value="SDH_cyt_b560"/>
    <property type="match status" value="1"/>
</dbReference>
<feature type="binding site" description="axial binding residue" evidence="12">
    <location>
        <position position="90"/>
    </location>
    <ligand>
        <name>heme</name>
        <dbReference type="ChEBI" id="CHEBI:30413"/>
        <note>ligand shared with second transmembrane subunit</note>
    </ligand>
    <ligandPart>
        <name>Fe</name>
        <dbReference type="ChEBI" id="CHEBI:18248"/>
    </ligandPart>
</feature>
<keyword evidence="5 12" id="KW-0349">Heme</keyword>
<keyword evidence="6 13" id="KW-0812">Transmembrane</keyword>
<feature type="transmembrane region" description="Helical" evidence="13">
    <location>
        <begin position="74"/>
        <end position="97"/>
    </location>
</feature>
<dbReference type="GO" id="GO:0046872">
    <property type="term" value="F:metal ion binding"/>
    <property type="evidence" value="ECO:0007669"/>
    <property type="project" value="UniProtKB-KW"/>
</dbReference>
<comment type="subunit">
    <text evidence="11">Part of an enzyme complex containing four subunits: a flavoprotein, an iron-sulfur protein, plus two membrane-anchoring proteins, SdhC and SdhD. The complex can form homotrimers.</text>
</comment>
<keyword evidence="7 12" id="KW-0479">Metal-binding</keyword>
<organism evidence="14 15">
    <name type="scientific">Taylorella equigenitalis (strain MCE9)</name>
    <dbReference type="NCBI Taxonomy" id="937774"/>
    <lineage>
        <taxon>Bacteria</taxon>
        <taxon>Pseudomonadati</taxon>
        <taxon>Pseudomonadota</taxon>
        <taxon>Betaproteobacteria</taxon>
        <taxon>Burkholderiales</taxon>
        <taxon>Alcaligenaceae</taxon>
        <taxon>Taylorella</taxon>
    </lineage>
</organism>
<dbReference type="GO" id="GO:0006099">
    <property type="term" value="P:tricarboxylic acid cycle"/>
    <property type="evidence" value="ECO:0007669"/>
    <property type="project" value="InterPro"/>
</dbReference>
<keyword evidence="10 13" id="KW-0472">Membrane</keyword>
<protein>
    <recommendedName>
        <fullName evidence="4">Succinate dehydrogenase cytochrome b556 subunit</fullName>
    </recommendedName>
</protein>
<evidence type="ECO:0000313" key="15">
    <source>
        <dbReference type="Proteomes" id="UP000007472"/>
    </source>
</evidence>
<dbReference type="PANTHER" id="PTHR10978">
    <property type="entry name" value="SUCCINATE DEHYDROGENASE CYTOCHROME B560 SUBUNIT"/>
    <property type="match status" value="1"/>
</dbReference>
<evidence type="ECO:0000256" key="2">
    <source>
        <dbReference type="ARBA" id="ARBA00004370"/>
    </source>
</evidence>
<gene>
    <name evidence="14" type="ordered locus">TEQUI_1589</name>
</gene>
<feature type="transmembrane region" description="Helical" evidence="13">
    <location>
        <begin position="117"/>
        <end position="135"/>
    </location>
</feature>
<comment type="cofactor">
    <cofactor evidence="12">
        <name>heme</name>
        <dbReference type="ChEBI" id="CHEBI:30413"/>
    </cofactor>
    <text evidence="12">The heme is bound between the two transmembrane subunits.</text>
</comment>